<dbReference type="NCBIfam" id="TIGR00696">
    <property type="entry name" value="wecG_tagA_cpsF"/>
    <property type="match status" value="1"/>
</dbReference>
<dbReference type="AlphaFoldDB" id="A0A2U8H7W9"/>
<organism evidence="3 4">
    <name type="scientific">Parazoarcus communis</name>
    <dbReference type="NCBI Taxonomy" id="41977"/>
    <lineage>
        <taxon>Bacteria</taxon>
        <taxon>Pseudomonadati</taxon>
        <taxon>Pseudomonadota</taxon>
        <taxon>Betaproteobacteria</taxon>
        <taxon>Rhodocyclales</taxon>
        <taxon>Zoogloeaceae</taxon>
        <taxon>Parazoarcus</taxon>
    </lineage>
</organism>
<dbReference type="Pfam" id="PF03808">
    <property type="entry name" value="Glyco_tran_WecG"/>
    <property type="match status" value="1"/>
</dbReference>
<dbReference type="CDD" id="cd06533">
    <property type="entry name" value="Glyco_transf_WecG_TagA"/>
    <property type="match status" value="1"/>
</dbReference>
<evidence type="ECO:0000256" key="1">
    <source>
        <dbReference type="ARBA" id="ARBA00022676"/>
    </source>
</evidence>
<dbReference type="OrthoDB" id="9808602at2"/>
<accession>A0A2U8H7W9</accession>
<dbReference type="GO" id="GO:0016757">
    <property type="term" value="F:glycosyltransferase activity"/>
    <property type="evidence" value="ECO:0007669"/>
    <property type="project" value="UniProtKB-KW"/>
</dbReference>
<proteinExistence type="predicted"/>
<name>A0A2U8H7W9_9RHOO</name>
<keyword evidence="2" id="KW-0808">Transferase</keyword>
<dbReference type="RefSeq" id="WP_108976264.1">
    <property type="nucleotide sequence ID" value="NZ_CP022188.1"/>
</dbReference>
<reference evidence="3 4" key="1">
    <citation type="submission" date="2017-06" db="EMBL/GenBank/DDBJ databases">
        <title>Azoarcus sp. TSNA42 complete genome sequence.</title>
        <authorList>
            <person name="Woo J.-H."/>
            <person name="Kim H.-S."/>
        </authorList>
    </citation>
    <scope>NUCLEOTIDE SEQUENCE [LARGE SCALE GENOMIC DNA]</scope>
    <source>
        <strain evidence="3 4">TSNA42</strain>
    </source>
</reference>
<evidence type="ECO:0000313" key="3">
    <source>
        <dbReference type="EMBL" id="AWI81670.1"/>
    </source>
</evidence>
<dbReference type="EMBL" id="CP022188">
    <property type="protein sequence ID" value="AWI81670.1"/>
    <property type="molecule type" value="Genomic_DNA"/>
</dbReference>
<evidence type="ECO:0000256" key="2">
    <source>
        <dbReference type="ARBA" id="ARBA00022679"/>
    </source>
</evidence>
<gene>
    <name evidence="3" type="ORF">CEW87_21305</name>
</gene>
<protein>
    <submittedName>
        <fullName evidence="3">Capsular biosynthesis protein CpsF</fullName>
    </submittedName>
</protein>
<dbReference type="Proteomes" id="UP000244902">
    <property type="component" value="Chromosome"/>
</dbReference>
<sequence length="241" mass="27570">MLMPTLDTKILNRIQVIPENQNWNDLRIFDPRTGPIVLSFLNAHAFNIAWTNSEFFTDLHASDYILRDGIGIKLFMLLFGYSPGQNMNGTDLIPFILKKEVCTVGLYGTSAPELEAASKRINDFGCTVVTALDGFRDKNDYLSDALLFRPAIIVLAMGMPKQEHVSALLKSRIDWPCLIINGGAILDFLAGRVKRAPLIVRRFGCEWIYRLLLEPQRLWKRYILGNFLFIFRILYIRAVKK</sequence>
<dbReference type="InterPro" id="IPR004629">
    <property type="entry name" value="WecG_TagA_CpsF"/>
</dbReference>
<evidence type="ECO:0000313" key="4">
    <source>
        <dbReference type="Proteomes" id="UP000244902"/>
    </source>
</evidence>
<dbReference type="PANTHER" id="PTHR34136">
    <property type="match status" value="1"/>
</dbReference>
<keyword evidence="1" id="KW-0328">Glycosyltransferase</keyword>
<dbReference type="PANTHER" id="PTHR34136:SF1">
    <property type="entry name" value="UDP-N-ACETYL-D-MANNOSAMINURONIC ACID TRANSFERASE"/>
    <property type="match status" value="1"/>
</dbReference>